<comment type="caution">
    <text evidence="2">The sequence shown here is derived from an EMBL/GenBank/DDBJ whole genome shotgun (WGS) entry which is preliminary data.</text>
</comment>
<proteinExistence type="predicted"/>
<dbReference type="Proteomes" id="UP001642540">
    <property type="component" value="Unassembled WGS sequence"/>
</dbReference>
<accession>A0ABP1REE4</accession>
<evidence type="ECO:0000313" key="3">
    <source>
        <dbReference type="Proteomes" id="UP001642540"/>
    </source>
</evidence>
<feature type="transmembrane region" description="Helical" evidence="1">
    <location>
        <begin position="296"/>
        <end position="321"/>
    </location>
</feature>
<feature type="transmembrane region" description="Helical" evidence="1">
    <location>
        <begin position="104"/>
        <end position="123"/>
    </location>
</feature>
<evidence type="ECO:0000256" key="1">
    <source>
        <dbReference type="SAM" id="Phobius"/>
    </source>
</evidence>
<protein>
    <recommendedName>
        <fullName evidence="4">Odorant receptor</fullName>
    </recommendedName>
</protein>
<dbReference type="EMBL" id="CAXLJM020000072">
    <property type="protein sequence ID" value="CAL8126948.1"/>
    <property type="molecule type" value="Genomic_DNA"/>
</dbReference>
<evidence type="ECO:0000313" key="2">
    <source>
        <dbReference type="EMBL" id="CAL8126948.1"/>
    </source>
</evidence>
<keyword evidence="1" id="KW-0472">Membrane</keyword>
<feature type="transmembrane region" description="Helical" evidence="1">
    <location>
        <begin position="167"/>
        <end position="189"/>
    </location>
</feature>
<reference evidence="2 3" key="1">
    <citation type="submission" date="2024-08" db="EMBL/GenBank/DDBJ databases">
        <authorList>
            <person name="Cucini C."/>
            <person name="Frati F."/>
        </authorList>
    </citation>
    <scope>NUCLEOTIDE SEQUENCE [LARGE SCALE GENOMIC DNA]</scope>
</reference>
<feature type="transmembrane region" description="Helical" evidence="1">
    <location>
        <begin position="75"/>
        <end position="98"/>
    </location>
</feature>
<keyword evidence="1" id="KW-0812">Transmembrane</keyword>
<keyword evidence="3" id="KW-1185">Reference proteome</keyword>
<sequence>MKNSNSNLIHSKCGKLFPNTTKNISILLQNIDPLFDLILKQCSKKETITVIWDSELKRMTALDDETLNKRRRNSICFNIAAVLIMLQIVVHGFVVPVEKLEVDIFIKILTAYVLIALPALMGFEKVSNHRTSELSPFLTGLYAVKIDGESIRQVPLNASPPHKMFMVFAWGLFLFFRAVPPMMIFGFHWKNPCRPIILAWWTLPECYSDGVNQPDKNIAVNIGIQLLKIPVLYMSYLIYNHGYMCCNFGMVAMNILTILKLHQHLKILAKSIERNEIGTCFTHGLAYRKMQLLTNLYNLIMQTAFLTIVTAALFCLSLSITVLVQTELSSKSVLAFVFFSWLGLESILFFTVGIGGPMVSMHVDSKQLLANFKRQHGNVQKSIGSTEQRLSKIWINKFYRSCSPIKIKLGESNFLEELTPLRCVDCSFDMTIQFLLLT</sequence>
<keyword evidence="1" id="KW-1133">Transmembrane helix</keyword>
<feature type="transmembrane region" description="Helical" evidence="1">
    <location>
        <begin position="333"/>
        <end position="356"/>
    </location>
</feature>
<gene>
    <name evidence="2" type="ORF">ODALV1_LOCUS21629</name>
</gene>
<evidence type="ECO:0008006" key="4">
    <source>
        <dbReference type="Google" id="ProtNLM"/>
    </source>
</evidence>
<feature type="transmembrane region" description="Helical" evidence="1">
    <location>
        <begin position="241"/>
        <end position="261"/>
    </location>
</feature>
<name>A0ABP1REE4_9HEXA</name>
<organism evidence="2 3">
    <name type="scientific">Orchesella dallaii</name>
    <dbReference type="NCBI Taxonomy" id="48710"/>
    <lineage>
        <taxon>Eukaryota</taxon>
        <taxon>Metazoa</taxon>
        <taxon>Ecdysozoa</taxon>
        <taxon>Arthropoda</taxon>
        <taxon>Hexapoda</taxon>
        <taxon>Collembola</taxon>
        <taxon>Entomobryomorpha</taxon>
        <taxon>Entomobryoidea</taxon>
        <taxon>Orchesellidae</taxon>
        <taxon>Orchesellinae</taxon>
        <taxon>Orchesella</taxon>
    </lineage>
</organism>